<dbReference type="GO" id="GO:0000287">
    <property type="term" value="F:magnesium ion binding"/>
    <property type="evidence" value="ECO:0007669"/>
    <property type="project" value="UniProtKB-UniRule"/>
</dbReference>
<evidence type="ECO:0000256" key="3">
    <source>
        <dbReference type="ARBA" id="ARBA00007812"/>
    </source>
</evidence>
<feature type="domain" description="Thiamine pyrophosphate enzyme central" evidence="15">
    <location>
        <begin position="197"/>
        <end position="332"/>
    </location>
</feature>
<comment type="pathway">
    <text evidence="1 14">Amino-acid biosynthesis; L-isoleucine biosynthesis; L-isoleucine from 2-oxobutanoate: step 1/4.</text>
</comment>
<keyword evidence="8 14" id="KW-0479">Metal-binding</keyword>
<comment type="caution">
    <text evidence="18">The sequence shown here is derived from an EMBL/GenBank/DDBJ whole genome shotgun (WGS) entry which is preliminary data.</text>
</comment>
<proteinExistence type="inferred from homology"/>
<dbReference type="SUPFAM" id="SSF52467">
    <property type="entry name" value="DHS-like NAD/FAD-binding domain"/>
    <property type="match status" value="1"/>
</dbReference>
<dbReference type="PROSITE" id="PS00187">
    <property type="entry name" value="TPP_ENZYMES"/>
    <property type="match status" value="1"/>
</dbReference>
<evidence type="ECO:0000313" key="18">
    <source>
        <dbReference type="EMBL" id="PIZ62819.1"/>
    </source>
</evidence>
<protein>
    <recommendedName>
        <fullName evidence="4 14">Acetolactate synthase</fullName>
        <ecNumber evidence="4 14">2.2.1.6</ecNumber>
    </recommendedName>
</protein>
<dbReference type="EMBL" id="PFOB01000043">
    <property type="protein sequence ID" value="PIZ62819.1"/>
    <property type="molecule type" value="Genomic_DNA"/>
</dbReference>
<dbReference type="CDD" id="cd07035">
    <property type="entry name" value="TPP_PYR_POX_like"/>
    <property type="match status" value="1"/>
</dbReference>
<dbReference type="Pfam" id="PF00205">
    <property type="entry name" value="TPP_enzyme_M"/>
    <property type="match status" value="1"/>
</dbReference>
<comment type="similarity">
    <text evidence="3 14">Belongs to the TPP enzyme family.</text>
</comment>
<name>A0A2M7TYD7_9BACT</name>
<keyword evidence="10 14" id="KW-0460">Magnesium</keyword>
<evidence type="ECO:0000256" key="8">
    <source>
        <dbReference type="ARBA" id="ARBA00022723"/>
    </source>
</evidence>
<dbReference type="InterPro" id="IPR012001">
    <property type="entry name" value="Thiamin_PyroP_enz_TPP-bd_dom"/>
</dbReference>
<evidence type="ECO:0000256" key="7">
    <source>
        <dbReference type="ARBA" id="ARBA00022679"/>
    </source>
</evidence>
<evidence type="ECO:0000256" key="12">
    <source>
        <dbReference type="ARBA" id="ARBA00023304"/>
    </source>
</evidence>
<dbReference type="Gene3D" id="3.40.50.970">
    <property type="match status" value="2"/>
</dbReference>
<gene>
    <name evidence="18" type="primary">ilvB</name>
    <name evidence="18" type="ORF">COY16_03350</name>
</gene>
<evidence type="ECO:0000259" key="17">
    <source>
        <dbReference type="Pfam" id="PF02776"/>
    </source>
</evidence>
<dbReference type="FunFam" id="3.40.50.1220:FF:000008">
    <property type="entry name" value="Acetolactate synthase"/>
    <property type="match status" value="1"/>
</dbReference>
<comment type="catalytic activity">
    <reaction evidence="13 14">
        <text>2 pyruvate + H(+) = (2S)-2-acetolactate + CO2</text>
        <dbReference type="Rhea" id="RHEA:25249"/>
        <dbReference type="ChEBI" id="CHEBI:15361"/>
        <dbReference type="ChEBI" id="CHEBI:15378"/>
        <dbReference type="ChEBI" id="CHEBI:16526"/>
        <dbReference type="ChEBI" id="CHEBI:58476"/>
        <dbReference type="EC" id="2.2.1.6"/>
    </reaction>
</comment>
<dbReference type="GO" id="GO:0003984">
    <property type="term" value="F:acetolactate synthase activity"/>
    <property type="evidence" value="ECO:0007669"/>
    <property type="project" value="UniProtKB-EC"/>
</dbReference>
<keyword evidence="11 14" id="KW-0786">Thiamine pyrophosphate</keyword>
<evidence type="ECO:0000256" key="6">
    <source>
        <dbReference type="ARBA" id="ARBA00022630"/>
    </source>
</evidence>
<dbReference type="InterPro" id="IPR012000">
    <property type="entry name" value="Thiamin_PyroP_enz_cen_dom"/>
</dbReference>
<evidence type="ECO:0000313" key="19">
    <source>
        <dbReference type="Proteomes" id="UP000228503"/>
    </source>
</evidence>
<dbReference type="UniPathway" id="UPA00049">
    <property type="reaction ID" value="UER00059"/>
</dbReference>
<comment type="cofactor">
    <cofactor evidence="14">
        <name>thiamine diphosphate</name>
        <dbReference type="ChEBI" id="CHEBI:58937"/>
    </cofactor>
    <text evidence="14">Binds 1 thiamine pyrophosphate per subunit.</text>
</comment>
<dbReference type="InterPro" id="IPR029061">
    <property type="entry name" value="THDP-binding"/>
</dbReference>
<dbReference type="InterPro" id="IPR029035">
    <property type="entry name" value="DHS-like_NAD/FAD-binding_dom"/>
</dbReference>
<dbReference type="PANTHER" id="PTHR18968:SF13">
    <property type="entry name" value="ACETOLACTATE SYNTHASE CATALYTIC SUBUNIT, MITOCHONDRIAL"/>
    <property type="match status" value="1"/>
</dbReference>
<keyword evidence="6" id="KW-0285">Flavoprotein</keyword>
<keyword evidence="9" id="KW-0274">FAD</keyword>
<dbReference type="FunFam" id="3.40.50.970:FF:000016">
    <property type="entry name" value="Acetolactate synthase"/>
    <property type="match status" value="1"/>
</dbReference>
<evidence type="ECO:0000256" key="2">
    <source>
        <dbReference type="ARBA" id="ARBA00005025"/>
    </source>
</evidence>
<evidence type="ECO:0000256" key="11">
    <source>
        <dbReference type="ARBA" id="ARBA00023052"/>
    </source>
</evidence>
<accession>A0A2M7TYD7</accession>
<feature type="domain" description="Thiamine pyrophosphate enzyme TPP-binding" evidence="16">
    <location>
        <begin position="393"/>
        <end position="540"/>
    </location>
</feature>
<dbReference type="GO" id="GO:0009099">
    <property type="term" value="P:L-valine biosynthetic process"/>
    <property type="evidence" value="ECO:0007669"/>
    <property type="project" value="UniProtKB-UniPathway"/>
</dbReference>
<evidence type="ECO:0000256" key="4">
    <source>
        <dbReference type="ARBA" id="ARBA00013145"/>
    </source>
</evidence>
<comment type="cofactor">
    <cofactor evidence="14">
        <name>Mg(2+)</name>
        <dbReference type="ChEBI" id="CHEBI:18420"/>
    </cofactor>
    <text evidence="14">Binds 1 Mg(2+) ion per subunit.</text>
</comment>
<dbReference type="InterPro" id="IPR012846">
    <property type="entry name" value="Acetolactate_synth_lsu"/>
</dbReference>
<dbReference type="AlphaFoldDB" id="A0A2M7TYD7"/>
<dbReference type="Proteomes" id="UP000228503">
    <property type="component" value="Unassembled WGS sequence"/>
</dbReference>
<dbReference type="Pfam" id="PF02776">
    <property type="entry name" value="TPP_enzyme_N"/>
    <property type="match status" value="1"/>
</dbReference>
<dbReference type="GO" id="GO:0005948">
    <property type="term" value="C:acetolactate synthase complex"/>
    <property type="evidence" value="ECO:0007669"/>
    <property type="project" value="TreeGrafter"/>
</dbReference>
<organism evidence="18 19">
    <name type="scientific">Candidatus Roizmanbacteria bacterium CG_4_10_14_0_2_um_filter_39_13</name>
    <dbReference type="NCBI Taxonomy" id="1974825"/>
    <lineage>
        <taxon>Bacteria</taxon>
        <taxon>Candidatus Roizmaniibacteriota</taxon>
    </lineage>
</organism>
<dbReference type="InterPro" id="IPR045229">
    <property type="entry name" value="TPP_enz"/>
</dbReference>
<dbReference type="Pfam" id="PF02775">
    <property type="entry name" value="TPP_enzyme_C"/>
    <property type="match status" value="1"/>
</dbReference>
<evidence type="ECO:0000256" key="13">
    <source>
        <dbReference type="ARBA" id="ARBA00048670"/>
    </source>
</evidence>
<evidence type="ECO:0000256" key="14">
    <source>
        <dbReference type="RuleBase" id="RU003591"/>
    </source>
</evidence>
<evidence type="ECO:0000259" key="16">
    <source>
        <dbReference type="Pfam" id="PF02775"/>
    </source>
</evidence>
<dbReference type="GO" id="GO:0050660">
    <property type="term" value="F:flavin adenine dinucleotide binding"/>
    <property type="evidence" value="ECO:0007669"/>
    <property type="project" value="InterPro"/>
</dbReference>
<evidence type="ECO:0000256" key="5">
    <source>
        <dbReference type="ARBA" id="ARBA00022605"/>
    </source>
</evidence>
<keyword evidence="7 14" id="KW-0808">Transferase</keyword>
<comment type="pathway">
    <text evidence="2 14">Amino-acid biosynthesis; L-valine biosynthesis; L-valine from pyruvate: step 1/4.</text>
</comment>
<evidence type="ECO:0000256" key="9">
    <source>
        <dbReference type="ARBA" id="ARBA00022827"/>
    </source>
</evidence>
<dbReference type="SUPFAM" id="SSF52518">
    <property type="entry name" value="Thiamin diphosphate-binding fold (THDP-binding)"/>
    <property type="match status" value="2"/>
</dbReference>
<dbReference type="InterPro" id="IPR011766">
    <property type="entry name" value="TPP_enzyme_TPP-bd"/>
</dbReference>
<dbReference type="UniPathway" id="UPA00047">
    <property type="reaction ID" value="UER00055"/>
</dbReference>
<dbReference type="Gene3D" id="3.40.50.1220">
    <property type="entry name" value="TPP-binding domain"/>
    <property type="match status" value="1"/>
</dbReference>
<dbReference type="EC" id="2.2.1.6" evidence="4 14"/>
<keyword evidence="12 14" id="KW-0100">Branched-chain amino acid biosynthesis</keyword>
<feature type="domain" description="Thiamine pyrophosphate enzyme N-terminal TPP-binding" evidence="17">
    <location>
        <begin position="5"/>
        <end position="122"/>
    </location>
</feature>
<evidence type="ECO:0000256" key="10">
    <source>
        <dbReference type="ARBA" id="ARBA00022842"/>
    </source>
</evidence>
<evidence type="ECO:0000256" key="1">
    <source>
        <dbReference type="ARBA" id="ARBA00004974"/>
    </source>
</evidence>
<dbReference type="FunFam" id="3.40.50.970:FF:000007">
    <property type="entry name" value="Acetolactate synthase"/>
    <property type="match status" value="1"/>
</dbReference>
<dbReference type="InterPro" id="IPR039368">
    <property type="entry name" value="AHAS_TPP"/>
</dbReference>
<dbReference type="InterPro" id="IPR000399">
    <property type="entry name" value="TPP-bd_CS"/>
</dbReference>
<evidence type="ECO:0000259" key="15">
    <source>
        <dbReference type="Pfam" id="PF00205"/>
    </source>
</evidence>
<dbReference type="PANTHER" id="PTHR18968">
    <property type="entry name" value="THIAMINE PYROPHOSPHATE ENZYMES"/>
    <property type="match status" value="1"/>
</dbReference>
<reference evidence="19" key="1">
    <citation type="submission" date="2017-09" db="EMBL/GenBank/DDBJ databases">
        <title>Depth-based differentiation of microbial function through sediment-hosted aquifers and enrichment of novel symbionts in the deep terrestrial subsurface.</title>
        <authorList>
            <person name="Probst A.J."/>
            <person name="Ladd B."/>
            <person name="Jarett J.K."/>
            <person name="Geller-Mcgrath D.E."/>
            <person name="Sieber C.M.K."/>
            <person name="Emerson J.B."/>
            <person name="Anantharaman K."/>
            <person name="Thomas B.C."/>
            <person name="Malmstrom R."/>
            <person name="Stieglmeier M."/>
            <person name="Klingl A."/>
            <person name="Woyke T."/>
            <person name="Ryan C.M."/>
            <person name="Banfield J.F."/>
        </authorList>
    </citation>
    <scope>NUCLEOTIDE SEQUENCE [LARGE SCALE GENOMIC DNA]</scope>
</reference>
<sequence>MNKISGSQAVIESLLHEKVTTIFGYPGGAIMPIYDALYDYLENKKIRHILVRHEQAAGHAAEGWGRITGEPGVAFATSGPGATNLVTALGDAMMDTVPMVCITGQVTSSVIGTDAFQEADVIGITAPVTKWNYQITDAAEIPSILKKAFHIARTGRPGPVLIDITKDAQFNMSDFEYPESIKLRSYNPTVKPHLRQIELAAELLNQAKRPFILAGHGIHISKAYDELLTVAEKGDIPVAVTLHGISAFPNNHRLHVGFLGMHGNYGPNILSNKADVVLAVGMRFDDRVTGNLSKYLPDAHVIHIDIDPAELNKIVQAKVPIVGDAKLALCALSKLMHKQKHEEWVLRFKANDLKEKELVWDKVKNPKTGKIKMAEAVCRISEATKGKAIVVSDVGQHQMITARYYSFNTPNSFHSSGGMGTMGYGLPTAMGVKCAAPKRDVICIAGDGGIQMNIQELATLVQDDIAVKIVILNNGFLGMVRQWQELFFDKRYSMTQMESPDFIGVAKAYGIEGQKITDRDDLNRGIEKMLDHKGPYLLEVEVEQEENVFPMVPSGASVEEVRLS</sequence>
<dbReference type="GO" id="GO:0030976">
    <property type="term" value="F:thiamine pyrophosphate binding"/>
    <property type="evidence" value="ECO:0007669"/>
    <property type="project" value="UniProtKB-UniRule"/>
</dbReference>
<dbReference type="GO" id="GO:0009097">
    <property type="term" value="P:isoleucine biosynthetic process"/>
    <property type="evidence" value="ECO:0007669"/>
    <property type="project" value="UniProtKB-UniPathway"/>
</dbReference>
<keyword evidence="5 14" id="KW-0028">Amino-acid biosynthesis</keyword>
<dbReference type="NCBIfam" id="TIGR00118">
    <property type="entry name" value="acolac_lg"/>
    <property type="match status" value="1"/>
</dbReference>
<dbReference type="CDD" id="cd02015">
    <property type="entry name" value="TPP_AHAS"/>
    <property type="match status" value="1"/>
</dbReference>